<dbReference type="InterPro" id="IPR043128">
    <property type="entry name" value="Rev_trsase/Diguanyl_cyclase"/>
</dbReference>
<evidence type="ECO:0000256" key="11">
    <source>
        <dbReference type="ARBA" id="ARBA00049244"/>
    </source>
</evidence>
<reference evidence="15" key="1">
    <citation type="journal article" date="2014" name="Proc. Natl. Acad. Sci. U.S.A.">
        <title>Extensive sampling of basidiomycete genomes demonstrates inadequacy of the white-rot/brown-rot paradigm for wood decay fungi.</title>
        <authorList>
            <person name="Riley R."/>
            <person name="Salamov A.A."/>
            <person name="Brown D.W."/>
            <person name="Nagy L.G."/>
            <person name="Floudas D."/>
            <person name="Held B.W."/>
            <person name="Levasseur A."/>
            <person name="Lombard V."/>
            <person name="Morin E."/>
            <person name="Otillar R."/>
            <person name="Lindquist E.A."/>
            <person name="Sun H."/>
            <person name="LaButti K.M."/>
            <person name="Schmutz J."/>
            <person name="Jabbour D."/>
            <person name="Luo H."/>
            <person name="Baker S.E."/>
            <person name="Pisabarro A.G."/>
            <person name="Walton J.D."/>
            <person name="Blanchette R.A."/>
            <person name="Henrissat B."/>
            <person name="Martin F."/>
            <person name="Cullen D."/>
            <person name="Hibbett D.S."/>
            <person name="Grigoriev I.V."/>
        </authorList>
    </citation>
    <scope>NUCLEOTIDE SEQUENCE [LARGE SCALE GENOMIC DNA]</scope>
    <source>
        <strain evidence="15">FD-172 SS1</strain>
    </source>
</reference>
<dbReference type="InterPro" id="IPR001126">
    <property type="entry name" value="UmuC"/>
</dbReference>
<protein>
    <recommendedName>
        <fullName evidence="2">DNA polymerase kappa</fullName>
        <ecNumber evidence="1">2.7.7.7</ecNumber>
    </recommendedName>
</protein>
<dbReference type="OrthoDB" id="1747274at2759"/>
<keyword evidence="15" id="KW-1185">Reference proteome</keyword>
<dbReference type="STRING" id="930990.A0A067M5T1"/>
<gene>
    <name evidence="14" type="ORF">BOTBODRAFT_36509</name>
</gene>
<evidence type="ECO:0000256" key="3">
    <source>
        <dbReference type="ARBA" id="ARBA00022679"/>
    </source>
</evidence>
<dbReference type="AlphaFoldDB" id="A0A067M5T1"/>
<evidence type="ECO:0000256" key="5">
    <source>
        <dbReference type="ARBA" id="ARBA00022705"/>
    </source>
</evidence>
<dbReference type="PROSITE" id="PS50173">
    <property type="entry name" value="UMUC"/>
    <property type="match status" value="1"/>
</dbReference>
<keyword evidence="7" id="KW-0227">DNA damage</keyword>
<dbReference type="GO" id="GO:0003684">
    <property type="term" value="F:damaged DNA binding"/>
    <property type="evidence" value="ECO:0007669"/>
    <property type="project" value="InterPro"/>
</dbReference>
<dbReference type="InterPro" id="IPR050116">
    <property type="entry name" value="DNA_polymerase-Y"/>
</dbReference>
<name>A0A067M5T1_BOTB1</name>
<proteinExistence type="predicted"/>
<dbReference type="InterPro" id="IPR036775">
    <property type="entry name" value="DNA_pol_Y-fam_lit_finger_sf"/>
</dbReference>
<dbReference type="Proteomes" id="UP000027195">
    <property type="component" value="Unassembled WGS sequence"/>
</dbReference>
<dbReference type="HOGENOM" id="CLU_012348_11_4_1"/>
<organism evidence="14 15">
    <name type="scientific">Botryobasidium botryosum (strain FD-172 SS1)</name>
    <dbReference type="NCBI Taxonomy" id="930990"/>
    <lineage>
        <taxon>Eukaryota</taxon>
        <taxon>Fungi</taxon>
        <taxon>Dikarya</taxon>
        <taxon>Basidiomycota</taxon>
        <taxon>Agaricomycotina</taxon>
        <taxon>Agaricomycetes</taxon>
        <taxon>Cantharellales</taxon>
        <taxon>Botryobasidiaceae</taxon>
        <taxon>Botryobasidium</taxon>
    </lineage>
</organism>
<evidence type="ECO:0000256" key="1">
    <source>
        <dbReference type="ARBA" id="ARBA00012417"/>
    </source>
</evidence>
<dbReference type="FunCoup" id="A0A067M5T1">
    <property type="interactions" value="214"/>
</dbReference>
<dbReference type="EMBL" id="KL198071">
    <property type="protein sequence ID" value="KDQ10070.1"/>
    <property type="molecule type" value="Genomic_DNA"/>
</dbReference>
<keyword evidence="4" id="KW-0548">Nucleotidyltransferase</keyword>
<dbReference type="SUPFAM" id="SSF56672">
    <property type="entry name" value="DNA/RNA polymerases"/>
    <property type="match status" value="1"/>
</dbReference>
<evidence type="ECO:0000259" key="13">
    <source>
        <dbReference type="PROSITE" id="PS50173"/>
    </source>
</evidence>
<evidence type="ECO:0000256" key="9">
    <source>
        <dbReference type="ARBA" id="ARBA00022932"/>
    </source>
</evidence>
<dbReference type="GO" id="GO:0003887">
    <property type="term" value="F:DNA-directed DNA polymerase activity"/>
    <property type="evidence" value="ECO:0007669"/>
    <property type="project" value="UniProtKB-KW"/>
</dbReference>
<dbReference type="GO" id="GO:0005634">
    <property type="term" value="C:nucleus"/>
    <property type="evidence" value="ECO:0007669"/>
    <property type="project" value="TreeGrafter"/>
</dbReference>
<dbReference type="InterPro" id="IPR043502">
    <property type="entry name" value="DNA/RNA_pol_sf"/>
</dbReference>
<keyword evidence="9" id="KW-0239">DNA-directed DNA polymerase</keyword>
<dbReference type="FunFam" id="3.30.1490.100:FF:000004">
    <property type="entry name" value="DNA polymerase IV"/>
    <property type="match status" value="1"/>
</dbReference>
<dbReference type="FunFam" id="1.10.150.810:FF:000003">
    <property type="entry name" value="DNA polymerase kappa subunit"/>
    <property type="match status" value="1"/>
</dbReference>
<evidence type="ECO:0000256" key="4">
    <source>
        <dbReference type="ARBA" id="ARBA00022695"/>
    </source>
</evidence>
<dbReference type="GO" id="GO:0070987">
    <property type="term" value="P:error-free translesion synthesis"/>
    <property type="evidence" value="ECO:0007669"/>
    <property type="project" value="UniProtKB-ARBA"/>
</dbReference>
<dbReference type="Gene3D" id="3.30.1490.100">
    <property type="entry name" value="DNA polymerase, Y-family, little finger domain"/>
    <property type="match status" value="1"/>
</dbReference>
<keyword evidence="3" id="KW-0808">Transferase</keyword>
<dbReference type="PANTHER" id="PTHR11076:SF33">
    <property type="entry name" value="DNA POLYMERASE KAPPA"/>
    <property type="match status" value="1"/>
</dbReference>
<dbReference type="InterPro" id="IPR017961">
    <property type="entry name" value="DNA_pol_Y-fam_little_finger"/>
</dbReference>
<keyword evidence="12" id="KW-0175">Coiled coil</keyword>
<dbReference type="GO" id="GO:0042276">
    <property type="term" value="P:error-prone translesion synthesis"/>
    <property type="evidence" value="ECO:0007669"/>
    <property type="project" value="TreeGrafter"/>
</dbReference>
<dbReference type="FunFam" id="3.30.70.270:FF:000014">
    <property type="entry name" value="DNA polymerase kappa subunit"/>
    <property type="match status" value="1"/>
</dbReference>
<dbReference type="SUPFAM" id="SSF100879">
    <property type="entry name" value="Lesion bypass DNA polymerase (Y-family), little finger domain"/>
    <property type="match status" value="1"/>
</dbReference>
<dbReference type="GO" id="GO:0046872">
    <property type="term" value="F:metal ion binding"/>
    <property type="evidence" value="ECO:0007669"/>
    <property type="project" value="UniProtKB-KW"/>
</dbReference>
<accession>A0A067M5T1</accession>
<evidence type="ECO:0000256" key="8">
    <source>
        <dbReference type="ARBA" id="ARBA00022842"/>
    </source>
</evidence>
<sequence>MLDAAENTSLLRRLAGPSTGKAGLAKDQTEINRIIAEASKGSPFYENERKKDEQVTRRIEVLLKKREELAKAADIAKLEANAERLIAELEATRDLSQIICHVDMDAFYSSVEVLDNPELADKAFAVTGGGVLSTASYEARKWGVRSGMATFIAKKLCPDLICVAHHFPRYIEMSKAVMSVMRKYDSNMASWGLDEAYLNLTQYCAAHNLTAEACVAQMREEVHRETKLTCSAGIAPNKMLAKICSDRNKPNGQYYLAPDRDSVMTFTHDLSIRKIPGIGRVTERVIESVGIKTCGDIYTHRAAISMLDKELGLKSLLRAYLGIASNVVEPWARESTKSVGSERTFKTISDTGRLLEKLDEIAETLESDLEHGGWCGRTITLRYKLDTFQSFTRAKTMDRYVKSKQDLFAVSTLPHPRCRYDPFHGIDGDSRWAKSL</sequence>
<evidence type="ECO:0000256" key="10">
    <source>
        <dbReference type="ARBA" id="ARBA00023204"/>
    </source>
</evidence>
<dbReference type="EC" id="2.7.7.7" evidence="1"/>
<evidence type="ECO:0000256" key="7">
    <source>
        <dbReference type="ARBA" id="ARBA00022763"/>
    </source>
</evidence>
<evidence type="ECO:0000256" key="12">
    <source>
        <dbReference type="SAM" id="Coils"/>
    </source>
</evidence>
<dbReference type="Pfam" id="PF00817">
    <property type="entry name" value="IMS"/>
    <property type="match status" value="1"/>
</dbReference>
<keyword evidence="8" id="KW-0460">Magnesium</keyword>
<dbReference type="InParanoid" id="A0A067M5T1"/>
<feature type="coiled-coil region" evidence="12">
    <location>
        <begin position="59"/>
        <end position="95"/>
    </location>
</feature>
<dbReference type="GO" id="GO:0006260">
    <property type="term" value="P:DNA replication"/>
    <property type="evidence" value="ECO:0007669"/>
    <property type="project" value="UniProtKB-KW"/>
</dbReference>
<evidence type="ECO:0000256" key="6">
    <source>
        <dbReference type="ARBA" id="ARBA00022723"/>
    </source>
</evidence>
<evidence type="ECO:0000313" key="15">
    <source>
        <dbReference type="Proteomes" id="UP000027195"/>
    </source>
</evidence>
<dbReference type="NCBIfam" id="NF002677">
    <property type="entry name" value="PRK02406.1"/>
    <property type="match status" value="1"/>
</dbReference>
<keyword evidence="5" id="KW-0235">DNA replication</keyword>
<dbReference type="Gene3D" id="3.40.1170.60">
    <property type="match status" value="1"/>
</dbReference>
<dbReference type="FunFam" id="3.40.1170.60:FF:000012">
    <property type="entry name" value="Putative DNA-directed polymerase kappa"/>
    <property type="match status" value="1"/>
</dbReference>
<dbReference type="Pfam" id="PF11799">
    <property type="entry name" value="IMS_C"/>
    <property type="match status" value="1"/>
</dbReference>
<dbReference type="Gene3D" id="3.30.70.270">
    <property type="match status" value="1"/>
</dbReference>
<keyword evidence="6" id="KW-0479">Metal-binding</keyword>
<dbReference type="InterPro" id="IPR022880">
    <property type="entry name" value="DNApol_IV"/>
</dbReference>
<dbReference type="CDD" id="cd03586">
    <property type="entry name" value="PolY_Pol_IV_kappa"/>
    <property type="match status" value="1"/>
</dbReference>
<evidence type="ECO:0000313" key="14">
    <source>
        <dbReference type="EMBL" id="KDQ10070.1"/>
    </source>
</evidence>
<dbReference type="Gene3D" id="1.10.150.810">
    <property type="match status" value="2"/>
</dbReference>
<dbReference type="GO" id="GO:0006281">
    <property type="term" value="P:DNA repair"/>
    <property type="evidence" value="ECO:0007669"/>
    <property type="project" value="UniProtKB-KW"/>
</dbReference>
<evidence type="ECO:0000256" key="2">
    <source>
        <dbReference type="ARBA" id="ARBA00016178"/>
    </source>
</evidence>
<dbReference type="PANTHER" id="PTHR11076">
    <property type="entry name" value="DNA REPAIR POLYMERASE UMUC / TRANSFERASE FAMILY MEMBER"/>
    <property type="match status" value="1"/>
</dbReference>
<comment type="catalytic activity">
    <reaction evidence="11">
        <text>DNA(n) + a 2'-deoxyribonucleoside 5'-triphosphate = DNA(n+1) + diphosphate</text>
        <dbReference type="Rhea" id="RHEA:22508"/>
        <dbReference type="Rhea" id="RHEA-COMP:17339"/>
        <dbReference type="Rhea" id="RHEA-COMP:17340"/>
        <dbReference type="ChEBI" id="CHEBI:33019"/>
        <dbReference type="ChEBI" id="CHEBI:61560"/>
        <dbReference type="ChEBI" id="CHEBI:173112"/>
        <dbReference type="EC" id="2.7.7.7"/>
    </reaction>
</comment>
<feature type="domain" description="UmuC" evidence="13">
    <location>
        <begin position="99"/>
        <end position="279"/>
    </location>
</feature>
<keyword evidence="10" id="KW-0234">DNA repair</keyword>